<evidence type="ECO:0000313" key="2">
    <source>
        <dbReference type="Proteomes" id="UP000886595"/>
    </source>
</evidence>
<sequence length="84" mass="9760">MEEKLGMIFSRRRILIPRWRLRLGLDSAKEGVLSSSMCRFGRFTATTHRRHRKFYYKDQSVAAAEWKRSSEPAGKDPCPCPIST</sequence>
<gene>
    <name evidence="1" type="ORF">Bca52824_037189</name>
</gene>
<keyword evidence="2" id="KW-1185">Reference proteome</keyword>
<comment type="caution">
    <text evidence="1">The sequence shown here is derived from an EMBL/GenBank/DDBJ whole genome shotgun (WGS) entry which is preliminary data.</text>
</comment>
<evidence type="ECO:0000313" key="1">
    <source>
        <dbReference type="EMBL" id="KAG2300717.1"/>
    </source>
</evidence>
<protein>
    <submittedName>
        <fullName evidence="1">Uncharacterized protein</fullName>
    </submittedName>
</protein>
<organism evidence="1 2">
    <name type="scientific">Brassica carinata</name>
    <name type="common">Ethiopian mustard</name>
    <name type="synonym">Abyssinian cabbage</name>
    <dbReference type="NCBI Taxonomy" id="52824"/>
    <lineage>
        <taxon>Eukaryota</taxon>
        <taxon>Viridiplantae</taxon>
        <taxon>Streptophyta</taxon>
        <taxon>Embryophyta</taxon>
        <taxon>Tracheophyta</taxon>
        <taxon>Spermatophyta</taxon>
        <taxon>Magnoliopsida</taxon>
        <taxon>eudicotyledons</taxon>
        <taxon>Gunneridae</taxon>
        <taxon>Pentapetalae</taxon>
        <taxon>rosids</taxon>
        <taxon>malvids</taxon>
        <taxon>Brassicales</taxon>
        <taxon>Brassicaceae</taxon>
        <taxon>Brassiceae</taxon>
        <taxon>Brassica</taxon>
    </lineage>
</organism>
<proteinExistence type="predicted"/>
<reference evidence="1 2" key="1">
    <citation type="submission" date="2020-02" db="EMBL/GenBank/DDBJ databases">
        <authorList>
            <person name="Ma Q."/>
            <person name="Huang Y."/>
            <person name="Song X."/>
            <person name="Pei D."/>
        </authorList>
    </citation>
    <scope>NUCLEOTIDE SEQUENCE [LARGE SCALE GENOMIC DNA]</scope>
    <source>
        <strain evidence="1">Sxm20200214</strain>
        <tissue evidence="1">Leaf</tissue>
    </source>
</reference>
<dbReference type="AlphaFoldDB" id="A0A8X7S6V6"/>
<accession>A0A8X7S6V6</accession>
<dbReference type="EMBL" id="JAAMPC010000008">
    <property type="protein sequence ID" value="KAG2300717.1"/>
    <property type="molecule type" value="Genomic_DNA"/>
</dbReference>
<name>A0A8X7S6V6_BRACI</name>
<dbReference type="Proteomes" id="UP000886595">
    <property type="component" value="Unassembled WGS sequence"/>
</dbReference>